<gene>
    <name evidence="2" type="ordered locus">Cpin_0152</name>
</gene>
<proteinExistence type="predicted"/>
<dbReference type="NCBIfam" id="TIGR03071">
    <property type="entry name" value="couple_hipA"/>
    <property type="match status" value="1"/>
</dbReference>
<name>A0A979FYW5_CHIPD</name>
<dbReference type="KEGG" id="cpi:Cpin_0152"/>
<evidence type="ECO:0000313" key="3">
    <source>
        <dbReference type="Proteomes" id="UP000002215"/>
    </source>
</evidence>
<dbReference type="Proteomes" id="UP000002215">
    <property type="component" value="Chromosome"/>
</dbReference>
<dbReference type="EMBL" id="CP001699">
    <property type="protein sequence ID" value="ACU57654.1"/>
    <property type="molecule type" value="Genomic_DNA"/>
</dbReference>
<dbReference type="GO" id="GO:0004674">
    <property type="term" value="F:protein serine/threonine kinase activity"/>
    <property type="evidence" value="ECO:0007669"/>
    <property type="project" value="TreeGrafter"/>
</dbReference>
<dbReference type="RefSeq" id="WP_012787830.1">
    <property type="nucleotide sequence ID" value="NC_013132.1"/>
</dbReference>
<protein>
    <submittedName>
        <fullName evidence="2">HipA N-terminal domain protein</fullName>
    </submittedName>
</protein>
<evidence type="ECO:0000313" key="2">
    <source>
        <dbReference type="EMBL" id="ACU57654.1"/>
    </source>
</evidence>
<reference evidence="2 3" key="2">
    <citation type="journal article" date="2010" name="Stand. Genomic Sci.">
        <title>Complete genome sequence of Chitinophaga pinensis type strain (UQM 2034).</title>
        <authorList>
            <person name="Glavina Del Rio T."/>
            <person name="Abt B."/>
            <person name="Spring S."/>
            <person name="Lapidus A."/>
            <person name="Nolan M."/>
            <person name="Tice H."/>
            <person name="Copeland A."/>
            <person name="Cheng J.F."/>
            <person name="Chen F."/>
            <person name="Bruce D."/>
            <person name="Goodwin L."/>
            <person name="Pitluck S."/>
            <person name="Ivanova N."/>
            <person name="Mavromatis K."/>
            <person name="Mikhailova N."/>
            <person name="Pati A."/>
            <person name="Chen A."/>
            <person name="Palaniappan K."/>
            <person name="Land M."/>
            <person name="Hauser L."/>
            <person name="Chang Y.J."/>
            <person name="Jeffries C.D."/>
            <person name="Chain P."/>
            <person name="Saunders E."/>
            <person name="Detter J.C."/>
            <person name="Brettin T."/>
            <person name="Rohde M."/>
            <person name="Goker M."/>
            <person name="Bristow J."/>
            <person name="Eisen J.A."/>
            <person name="Markowitz V."/>
            <person name="Hugenholtz P."/>
            <person name="Kyrpides N.C."/>
            <person name="Klenk H.P."/>
            <person name="Lucas S."/>
        </authorList>
    </citation>
    <scope>NUCLEOTIDE SEQUENCE [LARGE SCALE GENOMIC DNA]</scope>
    <source>
        <strain evidence="3">ATCC 43595 / DSM 2588 / LMG 13176 / NBRC 15968 / NCIMB 11800 / UQM 2034</strain>
    </source>
</reference>
<evidence type="ECO:0000259" key="1">
    <source>
        <dbReference type="Pfam" id="PF13657"/>
    </source>
</evidence>
<sequence>MHKTAKVYYGNSLAGVIIASDTGYKFIYDADYLAQTFSKPISLTLPLRKEAYHSTTLFPFFDGLIPEGWLLDIAKERWKVKGNDRFALLLLTCKDAIGAVSIIPVNEIE</sequence>
<reference evidence="3" key="1">
    <citation type="submission" date="2009-08" db="EMBL/GenBank/DDBJ databases">
        <title>The complete genome of Chitinophaga pinensis DSM 2588.</title>
        <authorList>
            <consortium name="US DOE Joint Genome Institute (JGI-PGF)"/>
            <person name="Lucas S."/>
            <person name="Copeland A."/>
            <person name="Lapidus A."/>
            <person name="Glavina del Rio T."/>
            <person name="Dalin E."/>
            <person name="Tice H."/>
            <person name="Bruce D."/>
            <person name="Goodwin L."/>
            <person name="Pitluck S."/>
            <person name="Kyrpides N."/>
            <person name="Mavromatis K."/>
            <person name="Ivanova N."/>
            <person name="Mikhailova N."/>
            <person name="Sims D."/>
            <person name="Meinche L."/>
            <person name="Brettin T."/>
            <person name="Detter J.C."/>
            <person name="Han C."/>
            <person name="Larimer F."/>
            <person name="Land M."/>
            <person name="Hauser L."/>
            <person name="Markowitz V."/>
            <person name="Cheng J.-F."/>
            <person name="Hugenholtz P."/>
            <person name="Woyke T."/>
            <person name="Wu D."/>
            <person name="Spring S."/>
            <person name="Klenk H.-P."/>
            <person name="Eisen J.A."/>
        </authorList>
    </citation>
    <scope>NUCLEOTIDE SEQUENCE [LARGE SCALE GENOMIC DNA]</scope>
    <source>
        <strain evidence="3">ATCC 43595 / DSM 2588 / LMG 13176 / NBRC 15968 / NCIMB 11800 / UQM 2034</strain>
    </source>
</reference>
<dbReference type="GO" id="GO:0005829">
    <property type="term" value="C:cytosol"/>
    <property type="evidence" value="ECO:0007669"/>
    <property type="project" value="TreeGrafter"/>
</dbReference>
<dbReference type="PANTHER" id="PTHR37419:SF6">
    <property type="entry name" value="KINASE HI_0665-RELATED"/>
    <property type="match status" value="1"/>
</dbReference>
<organism evidence="2 3">
    <name type="scientific">Chitinophaga pinensis (strain ATCC 43595 / DSM 2588 / LMG 13176 / NBRC 15968 / NCIMB 11800 / UQM 2034)</name>
    <dbReference type="NCBI Taxonomy" id="485918"/>
    <lineage>
        <taxon>Bacteria</taxon>
        <taxon>Pseudomonadati</taxon>
        <taxon>Bacteroidota</taxon>
        <taxon>Chitinophagia</taxon>
        <taxon>Chitinophagales</taxon>
        <taxon>Chitinophagaceae</taxon>
        <taxon>Chitinophaga</taxon>
    </lineage>
</organism>
<dbReference type="PANTHER" id="PTHR37419">
    <property type="entry name" value="SERINE/THREONINE-PROTEIN KINASE TOXIN HIPA"/>
    <property type="match status" value="1"/>
</dbReference>
<dbReference type="OrthoDB" id="196808at2"/>
<dbReference type="InterPro" id="IPR017508">
    <property type="entry name" value="HipA_N1"/>
</dbReference>
<accession>A0A979FYW5</accession>
<dbReference type="AlphaFoldDB" id="A0A979FYW5"/>
<dbReference type="InterPro" id="IPR052028">
    <property type="entry name" value="HipA_Ser/Thr_kinase"/>
</dbReference>
<dbReference type="Pfam" id="PF13657">
    <property type="entry name" value="Couple_hipA"/>
    <property type="match status" value="1"/>
</dbReference>
<feature type="domain" description="HipA N-terminal subdomain 1" evidence="1">
    <location>
        <begin position="6"/>
        <end position="102"/>
    </location>
</feature>